<reference evidence="6 7" key="2">
    <citation type="submission" date="2019-05" db="EMBL/GenBank/DDBJ databases">
        <authorList>
            <person name="Suflita J.M."/>
            <person name="Marks C.R."/>
        </authorList>
    </citation>
    <scope>NUCLEOTIDE SEQUENCE [LARGE SCALE GENOMIC DNA]</scope>
    <source>
        <strain evidence="6 7">ALDC</strain>
    </source>
</reference>
<dbReference type="PROSITE" id="PS50893">
    <property type="entry name" value="ABC_TRANSPORTER_2"/>
    <property type="match status" value="1"/>
</dbReference>
<keyword evidence="7" id="KW-1185">Reference proteome</keyword>
<name>A0A4P8L2U1_9BACT</name>
<dbReference type="Pfam" id="PF00005">
    <property type="entry name" value="ABC_tran"/>
    <property type="match status" value="1"/>
</dbReference>
<proteinExistence type="inferred from homology"/>
<dbReference type="GO" id="GO:0005524">
    <property type="term" value="F:ATP binding"/>
    <property type="evidence" value="ECO:0007669"/>
    <property type="project" value="UniProtKB-KW"/>
</dbReference>
<evidence type="ECO:0000313" key="7">
    <source>
        <dbReference type="Proteomes" id="UP000298602"/>
    </source>
</evidence>
<sequence length="318" mass="34911">MIQAEGLTKFYGSVPAIQNVTFEVEKGEIVGFLGPNGAGKTTTIRILTCYMPPTVGTARVGGRDCFQDSLEVRRMIGYLPENVPLYGEMTVRGFLAFAARARGVEARQRSAEVKRVMGVCGLENVERRIIAHLSKGYRQRVGLAQALLNNPPVLILDEPTIGLDPAQIVDIRRLISDLRDDHTILLSSHILPEVAQICRRVMIINRGQIVATDTPANLTAQLQKSAQVFLRVARDGASMVEVLSRLPGVQQVTLQPGNDGALMIETDRTQDMRGVIARTVVEHGVDLLELRSVDLSLEDIFMQLVTEETAEAEQEAVS</sequence>
<dbReference type="InterPro" id="IPR003593">
    <property type="entry name" value="AAA+_ATPase"/>
</dbReference>
<evidence type="ECO:0000313" key="6">
    <source>
        <dbReference type="EMBL" id="QCQ22054.1"/>
    </source>
</evidence>
<dbReference type="AlphaFoldDB" id="A0A4P8L2U1"/>
<dbReference type="GO" id="GO:0016887">
    <property type="term" value="F:ATP hydrolysis activity"/>
    <property type="evidence" value="ECO:0007669"/>
    <property type="project" value="InterPro"/>
</dbReference>
<evidence type="ECO:0000256" key="1">
    <source>
        <dbReference type="ARBA" id="ARBA00005417"/>
    </source>
</evidence>
<protein>
    <submittedName>
        <fullName evidence="6">ATP-binding cassette domain-containing protein</fullName>
    </submittedName>
</protein>
<accession>A0A4P8L2U1</accession>
<comment type="similarity">
    <text evidence="1">Belongs to the ABC transporter superfamily.</text>
</comment>
<organism evidence="6 7">
    <name type="scientific">Desulfoglaeba alkanexedens ALDC</name>
    <dbReference type="NCBI Taxonomy" id="980445"/>
    <lineage>
        <taxon>Bacteria</taxon>
        <taxon>Pseudomonadati</taxon>
        <taxon>Thermodesulfobacteriota</taxon>
        <taxon>Syntrophobacteria</taxon>
        <taxon>Syntrophobacterales</taxon>
        <taxon>Syntrophobacteraceae</taxon>
        <taxon>Desulfoglaeba</taxon>
    </lineage>
</organism>
<evidence type="ECO:0000256" key="3">
    <source>
        <dbReference type="ARBA" id="ARBA00022741"/>
    </source>
</evidence>
<dbReference type="KEGG" id="dax:FDQ92_07625"/>
<dbReference type="RefSeq" id="WP_137424023.1">
    <property type="nucleotide sequence ID" value="NZ_CP040098.1"/>
</dbReference>
<keyword evidence="3" id="KW-0547">Nucleotide-binding</keyword>
<dbReference type="Proteomes" id="UP000298602">
    <property type="component" value="Chromosome"/>
</dbReference>
<dbReference type="InterPro" id="IPR027417">
    <property type="entry name" value="P-loop_NTPase"/>
</dbReference>
<reference evidence="6 7" key="1">
    <citation type="submission" date="2019-05" db="EMBL/GenBank/DDBJ databases">
        <title>The Complete Genome Sequence of the n-alkane-degrading Desulfoglaeba alkanexedens ALDC reveals multiple alkylsuccinate synthase gene clusters.</title>
        <authorList>
            <person name="Callaghan A.V."/>
            <person name="Davidova I.A."/>
            <person name="Duncan K.E."/>
            <person name="Morris B."/>
            <person name="McInerney M.J."/>
        </authorList>
    </citation>
    <scope>NUCLEOTIDE SEQUENCE [LARGE SCALE GENOMIC DNA]</scope>
    <source>
        <strain evidence="6 7">ALDC</strain>
    </source>
</reference>
<dbReference type="PANTHER" id="PTHR43335">
    <property type="entry name" value="ABC TRANSPORTER, ATP-BINDING PROTEIN"/>
    <property type="match status" value="1"/>
</dbReference>
<dbReference type="CDD" id="cd03230">
    <property type="entry name" value="ABC_DR_subfamily_A"/>
    <property type="match status" value="1"/>
</dbReference>
<keyword evidence="2" id="KW-0813">Transport</keyword>
<dbReference type="SUPFAM" id="SSF52540">
    <property type="entry name" value="P-loop containing nucleoside triphosphate hydrolases"/>
    <property type="match status" value="1"/>
</dbReference>
<dbReference type="SMART" id="SM00382">
    <property type="entry name" value="AAA"/>
    <property type="match status" value="1"/>
</dbReference>
<feature type="domain" description="ABC transporter" evidence="5">
    <location>
        <begin position="2"/>
        <end position="231"/>
    </location>
</feature>
<dbReference type="EMBL" id="CP040098">
    <property type="protein sequence ID" value="QCQ22054.1"/>
    <property type="molecule type" value="Genomic_DNA"/>
</dbReference>
<dbReference type="OrthoDB" id="9809450at2"/>
<gene>
    <name evidence="6" type="ORF">FDQ92_07625</name>
</gene>
<evidence type="ECO:0000256" key="4">
    <source>
        <dbReference type="ARBA" id="ARBA00022840"/>
    </source>
</evidence>
<dbReference type="PANTHER" id="PTHR43335:SF4">
    <property type="entry name" value="ABC TRANSPORTER, ATP-BINDING PROTEIN"/>
    <property type="match status" value="1"/>
</dbReference>
<evidence type="ECO:0000259" key="5">
    <source>
        <dbReference type="PROSITE" id="PS50893"/>
    </source>
</evidence>
<dbReference type="Gene3D" id="3.40.50.300">
    <property type="entry name" value="P-loop containing nucleotide triphosphate hydrolases"/>
    <property type="match status" value="1"/>
</dbReference>
<keyword evidence="4 6" id="KW-0067">ATP-binding</keyword>
<evidence type="ECO:0000256" key="2">
    <source>
        <dbReference type="ARBA" id="ARBA00022448"/>
    </source>
</evidence>
<dbReference type="InterPro" id="IPR003439">
    <property type="entry name" value="ABC_transporter-like_ATP-bd"/>
</dbReference>